<dbReference type="AlphaFoldDB" id="A0AAD2CG88"/>
<keyword evidence="4" id="KW-1185">Reference proteome</keyword>
<name>A0AAD2CG88_9STRA</name>
<evidence type="ECO:0000256" key="1">
    <source>
        <dbReference type="SAM" id="Coils"/>
    </source>
</evidence>
<organism evidence="3 4">
    <name type="scientific">Cylindrotheca closterium</name>
    <dbReference type="NCBI Taxonomy" id="2856"/>
    <lineage>
        <taxon>Eukaryota</taxon>
        <taxon>Sar</taxon>
        <taxon>Stramenopiles</taxon>
        <taxon>Ochrophyta</taxon>
        <taxon>Bacillariophyta</taxon>
        <taxon>Bacillariophyceae</taxon>
        <taxon>Bacillariophycidae</taxon>
        <taxon>Bacillariales</taxon>
        <taxon>Bacillariaceae</taxon>
        <taxon>Cylindrotheca</taxon>
    </lineage>
</organism>
<dbReference type="Proteomes" id="UP001295423">
    <property type="component" value="Unassembled WGS sequence"/>
</dbReference>
<feature type="region of interest" description="Disordered" evidence="2">
    <location>
        <begin position="183"/>
        <end position="207"/>
    </location>
</feature>
<accession>A0AAD2CG88</accession>
<sequence length="280" mass="32597">MTKQQSIDTTPLVPGTPRADSDSKEGIKRLIEHMNTHVKCEKTGHHVPTMPTVDDEKSAHMELQEENRRMREEMEMVTAKLEYEMESRKNALYEMENLALQLRKTHSDLQSMTMLRNSLQASTKTLRRQKCYMVGLFEDLKHRHGELKQDFEFVSVQHNRTRAMLERALQEREYWETRSMRANPQLNNDDHPNKNSNEGPESLLVSSNNRNCVANAGEKRIRCDYESAHDQADNSIPIKATKQYRCGRQAFDVRGIRDQGVAYPAQEYNRAQQQVNFISK</sequence>
<evidence type="ECO:0000313" key="3">
    <source>
        <dbReference type="EMBL" id="CAJ1932908.1"/>
    </source>
</evidence>
<gene>
    <name evidence="3" type="ORF">CYCCA115_LOCUS3072</name>
</gene>
<dbReference type="EMBL" id="CAKOGP040000225">
    <property type="protein sequence ID" value="CAJ1932908.1"/>
    <property type="molecule type" value="Genomic_DNA"/>
</dbReference>
<comment type="caution">
    <text evidence="3">The sequence shown here is derived from an EMBL/GenBank/DDBJ whole genome shotgun (WGS) entry which is preliminary data.</text>
</comment>
<proteinExistence type="predicted"/>
<keyword evidence="1" id="KW-0175">Coiled coil</keyword>
<feature type="coiled-coil region" evidence="1">
    <location>
        <begin position="53"/>
        <end position="80"/>
    </location>
</feature>
<protein>
    <submittedName>
        <fullName evidence="3">Uncharacterized protein</fullName>
    </submittedName>
</protein>
<reference evidence="3" key="1">
    <citation type="submission" date="2023-08" db="EMBL/GenBank/DDBJ databases">
        <authorList>
            <person name="Audoor S."/>
            <person name="Bilcke G."/>
        </authorList>
    </citation>
    <scope>NUCLEOTIDE SEQUENCE</scope>
</reference>
<evidence type="ECO:0000256" key="2">
    <source>
        <dbReference type="SAM" id="MobiDB-lite"/>
    </source>
</evidence>
<feature type="compositionally biased region" description="Polar residues" evidence="2">
    <location>
        <begin position="194"/>
        <end position="207"/>
    </location>
</feature>
<feature type="region of interest" description="Disordered" evidence="2">
    <location>
        <begin position="1"/>
        <end position="23"/>
    </location>
</feature>
<evidence type="ECO:0000313" key="4">
    <source>
        <dbReference type="Proteomes" id="UP001295423"/>
    </source>
</evidence>